<keyword evidence="1" id="KW-0175">Coiled coil</keyword>
<dbReference type="Proteomes" id="UP000070371">
    <property type="component" value="Chromosome"/>
</dbReference>
<dbReference type="PANTHER" id="PTHR41259">
    <property type="entry name" value="DOUBLE-STRAND BREAK REPAIR RAD50 ATPASE, PUTATIVE-RELATED"/>
    <property type="match status" value="1"/>
</dbReference>
<evidence type="ECO:0000313" key="5">
    <source>
        <dbReference type="Proteomes" id="UP000070371"/>
    </source>
</evidence>
<gene>
    <name evidence="4" type="ORF">RC74_16290</name>
</gene>
<evidence type="ECO:0000313" key="4">
    <source>
        <dbReference type="EMBL" id="AML52621.1"/>
    </source>
</evidence>
<evidence type="ECO:0000256" key="2">
    <source>
        <dbReference type="SAM" id="MobiDB-lite"/>
    </source>
</evidence>
<sequence>MKLRKLTLHNVRRFADKTAVLGPFGDGLTTITAENESGKSTFFGALHALFFYEYGSGKKELKDMQPYSGGAMRISAEIELDGADYLIEKVFNLKKAGSSAAVTAMASGTILKQADDAEQWIQQNILNANNGPFGLLWVRQGSVGVDASADGIETRRDVMSSVRGQIDAVTGGRRMDSIVQRCKLDLDAISTKQDKPKAGSQWKEAVDRVELLGEEQFKLAKSVEALGHDLGLKKRVATRVRELQAPELREQRSAAIEEASEHLTATREQDRKIQDAQKDIQLLCSAEQDLERDIKTITDAQVRRKTTAIAIAEKGTAAGKATEAKTIAQRAISALQNEITEKEKLRRSLSEELQKARQDERETAKRVRLAILSDVSEQLKAPKAQLAKADAILRGDEITKAAIDRLADLERRRDIAVETRKIHFARFIVAADTAHATINGVDVPNTEPRLIDQALTVTLPGFGTIVLQPAEGVGQGIADPVALQSDLDTDLKTLGFDTVVAAQQTFAAQLTALQDRQTAQTQIRALAPDGVGALETEWSALCAELSHPADEPANSVAEGGNKEKPSEAKEREISNLDEDLTQLRDALPALQEGLTQAVSALTEVEVLLVRLREDEAALAVPVDENATLQALVQAKTDKAVEITKARTALAELRTAGSDLAAAIAMHERAVQADDEDRKEINLLERELARLDGVIHTQSEGAVEEKLAEVEGKLERAEERAAQFANHARALKLLIAHLEAARADAQETYFEPVRKELLPLLRQLHAGAEFQIDPDKLLIETITRNGVTDKIEVLSGGAFEQIAILTRLAFARLFAKHGNHVPIILDDALVHTDDERISTMFNMLAQIARDQQIIVLSCRTRAFSDLGGARAFITTIKDAAEDRPIG</sequence>
<dbReference type="InterPro" id="IPR027417">
    <property type="entry name" value="P-loop_NTPase"/>
</dbReference>
<dbReference type="EMBL" id="CP014327">
    <property type="protein sequence ID" value="AML52621.1"/>
    <property type="molecule type" value="Genomic_DNA"/>
</dbReference>
<reference evidence="4 5" key="1">
    <citation type="submission" date="2016-02" db="EMBL/GenBank/DDBJ databases">
        <title>Complete genome sequence of Halocynthiibacter arcticus PAMC 20958t from arctic marine sediment.</title>
        <authorList>
            <person name="Lee Y.M."/>
            <person name="Baek K."/>
            <person name="Lee H.K."/>
            <person name="Shin S.C."/>
        </authorList>
    </citation>
    <scope>NUCLEOTIDE SEQUENCE [LARGE SCALE GENOMIC DNA]</scope>
    <source>
        <strain evidence="4">PAMC 20958</strain>
    </source>
</reference>
<evidence type="ECO:0000259" key="3">
    <source>
        <dbReference type="Pfam" id="PF13476"/>
    </source>
</evidence>
<feature type="coiled-coil region" evidence="1">
    <location>
        <begin position="699"/>
        <end position="747"/>
    </location>
</feature>
<feature type="region of interest" description="Disordered" evidence="2">
    <location>
        <begin position="549"/>
        <end position="572"/>
    </location>
</feature>
<protein>
    <recommendedName>
        <fullName evidence="3">Rad50/SbcC-type AAA domain-containing protein</fullName>
    </recommendedName>
</protein>
<accession>A0A126V2R1</accession>
<proteinExistence type="predicted"/>
<dbReference type="AlphaFoldDB" id="A0A126V2R1"/>
<dbReference type="Pfam" id="PF13476">
    <property type="entry name" value="AAA_23"/>
    <property type="match status" value="1"/>
</dbReference>
<dbReference type="RefSeq" id="WP_039003626.1">
    <property type="nucleotide sequence ID" value="NZ_CP014327.1"/>
</dbReference>
<dbReference type="GO" id="GO:0016887">
    <property type="term" value="F:ATP hydrolysis activity"/>
    <property type="evidence" value="ECO:0007669"/>
    <property type="project" value="InterPro"/>
</dbReference>
<dbReference type="KEGG" id="hat:RC74_16290"/>
<keyword evidence="5" id="KW-1185">Reference proteome</keyword>
<organism evidence="4 5">
    <name type="scientific">Falsihalocynthiibacter arcticus</name>
    <dbReference type="NCBI Taxonomy" id="1579316"/>
    <lineage>
        <taxon>Bacteria</taxon>
        <taxon>Pseudomonadati</taxon>
        <taxon>Pseudomonadota</taxon>
        <taxon>Alphaproteobacteria</taxon>
        <taxon>Rhodobacterales</taxon>
        <taxon>Roseobacteraceae</taxon>
        <taxon>Falsihalocynthiibacter</taxon>
    </lineage>
</organism>
<dbReference type="Gene3D" id="3.40.50.300">
    <property type="entry name" value="P-loop containing nucleotide triphosphate hydrolases"/>
    <property type="match status" value="2"/>
</dbReference>
<dbReference type="STRING" id="1579316.RC74_16290"/>
<dbReference type="OrthoDB" id="7069379at2"/>
<dbReference type="InterPro" id="IPR038729">
    <property type="entry name" value="Rad50/SbcC_AAA"/>
</dbReference>
<dbReference type="GO" id="GO:0006302">
    <property type="term" value="P:double-strand break repair"/>
    <property type="evidence" value="ECO:0007669"/>
    <property type="project" value="InterPro"/>
</dbReference>
<dbReference type="PANTHER" id="PTHR41259:SF1">
    <property type="entry name" value="DOUBLE-STRAND BREAK REPAIR RAD50 ATPASE, PUTATIVE-RELATED"/>
    <property type="match status" value="1"/>
</dbReference>
<name>A0A126V2R1_9RHOB</name>
<feature type="domain" description="Rad50/SbcC-type AAA" evidence="3">
    <location>
        <begin position="5"/>
        <end position="298"/>
    </location>
</feature>
<evidence type="ECO:0000256" key="1">
    <source>
        <dbReference type="SAM" id="Coils"/>
    </source>
</evidence>
<dbReference type="SUPFAM" id="SSF52540">
    <property type="entry name" value="P-loop containing nucleoside triphosphate hydrolases"/>
    <property type="match status" value="1"/>
</dbReference>
<feature type="coiled-coil region" evidence="1">
    <location>
        <begin position="325"/>
        <end position="366"/>
    </location>
</feature>
<feature type="compositionally biased region" description="Basic and acidic residues" evidence="2">
    <location>
        <begin position="560"/>
        <end position="572"/>
    </location>
</feature>